<feature type="binding site" evidence="6">
    <location>
        <position position="122"/>
    </location>
    <ligand>
        <name>Mg(2+)</name>
        <dbReference type="ChEBI" id="CHEBI:18420"/>
    </ligand>
</feature>
<feature type="region of interest" description="Disordered" evidence="7">
    <location>
        <begin position="224"/>
        <end position="256"/>
    </location>
</feature>
<dbReference type="GO" id="GO:0000287">
    <property type="term" value="F:magnesium ion binding"/>
    <property type="evidence" value="ECO:0007669"/>
    <property type="project" value="UniProtKB-UniRule"/>
</dbReference>
<dbReference type="GO" id="GO:0043737">
    <property type="term" value="F:deoxyribonuclease V activity"/>
    <property type="evidence" value="ECO:0007669"/>
    <property type="project" value="UniProtKB-UniRule"/>
</dbReference>
<dbReference type="EC" id="3.1.21.7" evidence="6"/>
<evidence type="ECO:0000256" key="7">
    <source>
        <dbReference type="SAM" id="MobiDB-lite"/>
    </source>
</evidence>
<dbReference type="HOGENOM" id="CLU_047631_1_1_7"/>
<organism evidence="8 9">
    <name type="scientific">Desulfocurvibacter africanus subsp. africanus str. Walvis Bay</name>
    <dbReference type="NCBI Taxonomy" id="690850"/>
    <lineage>
        <taxon>Bacteria</taxon>
        <taxon>Pseudomonadati</taxon>
        <taxon>Thermodesulfobacteriota</taxon>
        <taxon>Desulfovibrionia</taxon>
        <taxon>Desulfovibrionales</taxon>
        <taxon>Desulfovibrionaceae</taxon>
        <taxon>Desulfocurvibacter</taxon>
    </lineage>
</organism>
<evidence type="ECO:0000256" key="1">
    <source>
        <dbReference type="ARBA" id="ARBA00004496"/>
    </source>
</evidence>
<dbReference type="CDD" id="cd06559">
    <property type="entry name" value="Endonuclease_V"/>
    <property type="match status" value="1"/>
</dbReference>
<evidence type="ECO:0000256" key="6">
    <source>
        <dbReference type="HAMAP-Rule" id="MF_00801"/>
    </source>
</evidence>
<keyword evidence="5 6" id="KW-0378">Hydrolase</keyword>
<dbReference type="KEGG" id="daf:Desaf_2661"/>
<keyword evidence="6" id="KW-0227">DNA damage</keyword>
<keyword evidence="3 6" id="KW-0540">Nuclease</keyword>
<keyword evidence="9" id="KW-1185">Reference proteome</keyword>
<dbReference type="PANTHER" id="PTHR28511">
    <property type="entry name" value="ENDONUCLEASE V"/>
    <property type="match status" value="1"/>
</dbReference>
<accession>F3Z0G8</accession>
<comment type="similarity">
    <text evidence="6">Belongs to the endonuclease V family.</text>
</comment>
<dbReference type="eggNOG" id="COG1515">
    <property type="taxonomic scope" value="Bacteria"/>
</dbReference>
<sequence>MAYVDGMSELARNALSLPEPWPTTIEDARAVQERMRGLVRLEPLADLPKLVAGIDVGLLQDGLVRAAVAVLDFPALTLVESALAIQPAAFPYVPGFLSFREIPPVLEALGKLNALPGLLVCDGQGIAHPRGFGIASHLGVLTGLPSLGVAKSRLVGRYAEPGSERGSRSPLVYRSRQVGWVLRTRTGVKPVFVSPGHRLDLYGSLELAMALAPKYRLPETTRQAHNLASGHRPRSIKPESDTEEVDKGRRHSNSGV</sequence>
<evidence type="ECO:0000256" key="2">
    <source>
        <dbReference type="ARBA" id="ARBA00022490"/>
    </source>
</evidence>
<keyword evidence="6" id="KW-0234">DNA repair</keyword>
<evidence type="ECO:0000313" key="8">
    <source>
        <dbReference type="EMBL" id="EGJ50978.1"/>
    </source>
</evidence>
<dbReference type="HAMAP" id="MF_00801">
    <property type="entry name" value="Endonuclease_5"/>
    <property type="match status" value="1"/>
</dbReference>
<comment type="subcellular location">
    <subcellularLocation>
        <location evidence="1 6">Cytoplasm</location>
    </subcellularLocation>
</comment>
<dbReference type="Pfam" id="PF04493">
    <property type="entry name" value="Endonuclease_5"/>
    <property type="match status" value="1"/>
</dbReference>
<evidence type="ECO:0000256" key="4">
    <source>
        <dbReference type="ARBA" id="ARBA00022759"/>
    </source>
</evidence>
<keyword evidence="6" id="KW-0479">Metal-binding</keyword>
<dbReference type="Proteomes" id="UP000007844">
    <property type="component" value="Chromosome"/>
</dbReference>
<gene>
    <name evidence="6" type="primary">nfi</name>
    <name evidence="8" type="ORF">Desaf_2661</name>
</gene>
<dbReference type="EMBL" id="CP003221">
    <property type="protein sequence ID" value="EGJ50978.1"/>
    <property type="molecule type" value="Genomic_DNA"/>
</dbReference>
<dbReference type="GO" id="GO:0005737">
    <property type="term" value="C:cytoplasm"/>
    <property type="evidence" value="ECO:0007669"/>
    <property type="project" value="UniProtKB-SubCell"/>
</dbReference>
<keyword evidence="4 6" id="KW-0255">Endonuclease</keyword>
<evidence type="ECO:0000256" key="3">
    <source>
        <dbReference type="ARBA" id="ARBA00022722"/>
    </source>
</evidence>
<dbReference type="GO" id="GO:0003727">
    <property type="term" value="F:single-stranded RNA binding"/>
    <property type="evidence" value="ECO:0007669"/>
    <property type="project" value="TreeGrafter"/>
</dbReference>
<evidence type="ECO:0000256" key="5">
    <source>
        <dbReference type="ARBA" id="ARBA00022801"/>
    </source>
</evidence>
<dbReference type="NCBIfam" id="NF008629">
    <property type="entry name" value="PRK11617.1"/>
    <property type="match status" value="1"/>
</dbReference>
<dbReference type="InterPro" id="IPR007581">
    <property type="entry name" value="Endonuclease-V"/>
</dbReference>
<reference evidence="8 9" key="1">
    <citation type="journal article" date="2011" name="J. Bacteriol.">
        <title>Genome sequence of the mercury-methylating and pleomorphic Desulfovibrio africanus Strain Walvis Bay.</title>
        <authorList>
            <person name="Brown S.D."/>
            <person name="Wall J.D."/>
            <person name="Kucken A.M."/>
            <person name="Gilmour C.C."/>
            <person name="Podar M."/>
            <person name="Brandt C.C."/>
            <person name="Teshima H."/>
            <person name="Detter J.C."/>
            <person name="Han C.S."/>
            <person name="Land M.L."/>
            <person name="Lucas S."/>
            <person name="Han J."/>
            <person name="Pennacchio L."/>
            <person name="Nolan M."/>
            <person name="Pitluck S."/>
            <person name="Woyke T."/>
            <person name="Goodwin L."/>
            <person name="Palumbo A.V."/>
            <person name="Elias D.A."/>
        </authorList>
    </citation>
    <scope>NUCLEOTIDE SEQUENCE [LARGE SCALE GENOMIC DNA]</scope>
    <source>
        <strain evidence="8 9">Walvis Bay</strain>
    </source>
</reference>
<dbReference type="Gene3D" id="3.30.2170.10">
    <property type="entry name" value="archaeoglobus fulgidus dsm 4304 superfamily"/>
    <property type="match status" value="1"/>
</dbReference>
<dbReference type="GO" id="GO:0006281">
    <property type="term" value="P:DNA repair"/>
    <property type="evidence" value="ECO:0007669"/>
    <property type="project" value="UniProtKB-UniRule"/>
</dbReference>
<comment type="function">
    <text evidence="6">DNA repair enzyme involved in the repair of deaminated bases. Selectively cleaves double-stranded DNA at the second phosphodiester bond 3' to a deoxyinosine leaving behind the intact lesion on the nicked DNA.</text>
</comment>
<proteinExistence type="inferred from homology"/>
<feature type="site" description="Interaction with target DNA" evidence="6">
    <location>
        <position position="92"/>
    </location>
</feature>
<comment type="catalytic activity">
    <reaction evidence="6">
        <text>Endonucleolytic cleavage at apurinic or apyrimidinic sites to products with a 5'-phosphate.</text>
        <dbReference type="EC" id="3.1.21.7"/>
    </reaction>
</comment>
<dbReference type="AlphaFoldDB" id="F3Z0G8"/>
<keyword evidence="6" id="KW-0460">Magnesium</keyword>
<keyword evidence="2 6" id="KW-0963">Cytoplasm</keyword>
<dbReference type="RefSeq" id="WP_014260669.1">
    <property type="nucleotide sequence ID" value="NC_016629.1"/>
</dbReference>
<dbReference type="PANTHER" id="PTHR28511:SF1">
    <property type="entry name" value="ENDONUCLEASE V"/>
    <property type="match status" value="1"/>
</dbReference>
<protein>
    <recommendedName>
        <fullName evidence="6">Endonuclease V</fullName>
        <ecNumber evidence="6">3.1.21.7</ecNumber>
    </recommendedName>
    <alternativeName>
        <fullName evidence="6">Deoxyinosine 3'endonuclease</fullName>
    </alternativeName>
    <alternativeName>
        <fullName evidence="6">Deoxyribonuclease V</fullName>
        <shortName evidence="6">DNase V</shortName>
    </alternativeName>
</protein>
<dbReference type="GO" id="GO:0016891">
    <property type="term" value="F:RNA endonuclease activity producing 5'-phosphomonoesters, hydrolytic mechanism"/>
    <property type="evidence" value="ECO:0007669"/>
    <property type="project" value="TreeGrafter"/>
</dbReference>
<name>F3Z0G8_DESAF</name>
<evidence type="ECO:0000313" key="9">
    <source>
        <dbReference type="Proteomes" id="UP000007844"/>
    </source>
</evidence>
<dbReference type="STRING" id="690850.Desaf_2661"/>
<comment type="cofactor">
    <cofactor evidence="6">
        <name>Mg(2+)</name>
        <dbReference type="ChEBI" id="CHEBI:18420"/>
    </cofactor>
</comment>
<feature type="binding site" evidence="6">
    <location>
        <position position="55"/>
    </location>
    <ligand>
        <name>Mg(2+)</name>
        <dbReference type="ChEBI" id="CHEBI:18420"/>
    </ligand>
</feature>